<accession>A0A679HLX0</accession>
<dbReference type="Proteomes" id="UP000500882">
    <property type="component" value="Chromosome"/>
</dbReference>
<dbReference type="RefSeq" id="WP_099145841.1">
    <property type="nucleotide sequence ID" value="NZ_AP022660.1"/>
</dbReference>
<sequence length="150" mass="17523">MLEKEVTKKIYVADDNKEFLSKEECEKYETFVKEILSKIEYFCISCQPDLTETGLFQHKIYVAVYSNNYYHKEIAFNWAIKACGYLGQSVQGYGFQPNFSLNKSDKIGFDECKPIIWGGTDLKSERIFLSPIKVEGFPDNINYMKEWGFK</sequence>
<evidence type="ECO:0000313" key="1">
    <source>
        <dbReference type="EMBL" id="BCA49868.1"/>
    </source>
</evidence>
<gene>
    <name evidence="1" type="ORF">BatF92_18100</name>
</gene>
<organism evidence="1 2">
    <name type="scientific">Bacteroides thetaiotaomicron</name>
    <dbReference type="NCBI Taxonomy" id="818"/>
    <lineage>
        <taxon>Bacteria</taxon>
        <taxon>Pseudomonadati</taxon>
        <taxon>Bacteroidota</taxon>
        <taxon>Bacteroidia</taxon>
        <taxon>Bacteroidales</taxon>
        <taxon>Bacteroidaceae</taxon>
        <taxon>Bacteroides</taxon>
    </lineage>
</organism>
<proteinExistence type="predicted"/>
<name>A0A679HLX0_BACT4</name>
<evidence type="ECO:0000313" key="2">
    <source>
        <dbReference type="Proteomes" id="UP000500882"/>
    </source>
</evidence>
<reference evidence="1 2" key="1">
    <citation type="submission" date="2020-02" db="EMBL/GenBank/DDBJ databases">
        <title>Whole-genome sequencing and comparative analysis of the genomes of Bacteroides thetaiotaomicron and Escherichia coli isolated from a healthy resident in Vietnam.</title>
        <authorList>
            <person name="Mohsin M."/>
            <person name="Tanaka K."/>
            <person name="Kawahara R."/>
            <person name="Kondo S."/>
            <person name="Noguchi H."/>
            <person name="Motooka D."/>
            <person name="Nakamura S."/>
            <person name="Khong D.T."/>
            <person name="Nguyen T.N."/>
            <person name="Tran H.T."/>
            <person name="Yamamoto Y."/>
        </authorList>
    </citation>
    <scope>NUCLEOTIDE SEQUENCE [LARGE SCALE GENOMIC DNA]</scope>
    <source>
        <strain evidence="1 2">F9-2</strain>
    </source>
</reference>
<dbReference type="EMBL" id="AP022660">
    <property type="protein sequence ID" value="BCA49868.1"/>
    <property type="molecule type" value="Genomic_DNA"/>
</dbReference>
<protein>
    <submittedName>
        <fullName evidence="1">Uncharacterized protein</fullName>
    </submittedName>
</protein>
<dbReference type="AlphaFoldDB" id="A0A679HLX0"/>